<evidence type="ECO:0000259" key="12">
    <source>
        <dbReference type="PROSITE" id="PS50157"/>
    </source>
</evidence>
<dbReference type="Pfam" id="PF00096">
    <property type="entry name" value="zf-C2H2"/>
    <property type="match status" value="2"/>
</dbReference>
<feature type="domain" description="C2H2-type" evidence="12">
    <location>
        <begin position="140"/>
        <end position="167"/>
    </location>
</feature>
<keyword evidence="7" id="KW-0804">Transcription</keyword>
<keyword evidence="14" id="KW-1185">Reference proteome</keyword>
<dbReference type="Gene3D" id="3.30.160.60">
    <property type="entry name" value="Classic Zinc Finger"/>
    <property type="match status" value="2"/>
</dbReference>
<accession>A0AAW0H0W0</accession>
<dbReference type="PANTHER" id="PTHR23233">
    <property type="entry name" value="SAL-LIKE PROTEIN"/>
    <property type="match status" value="1"/>
</dbReference>
<dbReference type="GO" id="GO:0000981">
    <property type="term" value="F:DNA-binding transcription factor activity, RNA polymerase II-specific"/>
    <property type="evidence" value="ECO:0007669"/>
    <property type="project" value="TreeGrafter"/>
</dbReference>
<keyword evidence="2" id="KW-0479">Metal-binding</keyword>
<organism evidence="13 14">
    <name type="scientific">Myodes glareolus</name>
    <name type="common">Bank vole</name>
    <name type="synonym">Clethrionomys glareolus</name>
    <dbReference type="NCBI Taxonomy" id="447135"/>
    <lineage>
        <taxon>Eukaryota</taxon>
        <taxon>Metazoa</taxon>
        <taxon>Chordata</taxon>
        <taxon>Craniata</taxon>
        <taxon>Vertebrata</taxon>
        <taxon>Euteleostomi</taxon>
        <taxon>Mammalia</taxon>
        <taxon>Eutheria</taxon>
        <taxon>Euarchontoglires</taxon>
        <taxon>Glires</taxon>
        <taxon>Rodentia</taxon>
        <taxon>Myomorpha</taxon>
        <taxon>Muroidea</taxon>
        <taxon>Cricetidae</taxon>
        <taxon>Arvicolinae</taxon>
        <taxon>Myodes</taxon>
    </lineage>
</organism>
<gene>
    <name evidence="13" type="ORF">U0070_001786</name>
</gene>
<evidence type="ECO:0000256" key="5">
    <source>
        <dbReference type="ARBA" id="ARBA00022833"/>
    </source>
</evidence>
<dbReference type="SMART" id="SM00355">
    <property type="entry name" value="ZnF_C2H2"/>
    <property type="match status" value="2"/>
</dbReference>
<evidence type="ECO:0000313" key="14">
    <source>
        <dbReference type="Proteomes" id="UP001488838"/>
    </source>
</evidence>
<feature type="domain" description="C2H2-type" evidence="12">
    <location>
        <begin position="112"/>
        <end position="139"/>
    </location>
</feature>
<dbReference type="GO" id="GO:0005634">
    <property type="term" value="C:nucleus"/>
    <property type="evidence" value="ECO:0007669"/>
    <property type="project" value="UniProtKB-SubCell"/>
</dbReference>
<evidence type="ECO:0000256" key="2">
    <source>
        <dbReference type="ARBA" id="ARBA00022723"/>
    </source>
</evidence>
<keyword evidence="5" id="KW-0862">Zinc</keyword>
<protein>
    <recommendedName>
        <fullName evidence="12">C2H2-type domain-containing protein</fullName>
    </recommendedName>
</protein>
<dbReference type="FunFam" id="3.30.160.60:FF:000130">
    <property type="entry name" value="Spalt-like transcription factor 4"/>
    <property type="match status" value="1"/>
</dbReference>
<dbReference type="Proteomes" id="UP001488838">
    <property type="component" value="Unassembled WGS sequence"/>
</dbReference>
<dbReference type="SUPFAM" id="SSF57667">
    <property type="entry name" value="beta-beta-alpha zinc fingers"/>
    <property type="match status" value="1"/>
</dbReference>
<evidence type="ECO:0000256" key="6">
    <source>
        <dbReference type="ARBA" id="ARBA00023015"/>
    </source>
</evidence>
<evidence type="ECO:0000313" key="13">
    <source>
        <dbReference type="EMBL" id="KAK7796018.1"/>
    </source>
</evidence>
<dbReference type="EMBL" id="JBBHLL010001503">
    <property type="protein sequence ID" value="KAK7796018.1"/>
    <property type="molecule type" value="Genomic_DNA"/>
</dbReference>
<feature type="compositionally biased region" description="Polar residues" evidence="11">
    <location>
        <begin position="1"/>
        <end position="16"/>
    </location>
</feature>
<name>A0AAW0H0W0_MYOGA</name>
<dbReference type="PANTHER" id="PTHR23233:SF19">
    <property type="entry name" value="SAL-LIKE PROTEIN 4"/>
    <property type="match status" value="1"/>
</dbReference>
<keyword evidence="4 10" id="KW-0863">Zinc-finger</keyword>
<comment type="caution">
    <text evidence="13">The sequence shown here is derived from an EMBL/GenBank/DDBJ whole genome shotgun (WGS) entry which is preliminary data.</text>
</comment>
<dbReference type="InterPro" id="IPR051565">
    <property type="entry name" value="Sal_C2H2-zinc-finger"/>
</dbReference>
<dbReference type="AlphaFoldDB" id="A0AAW0H0W0"/>
<reference evidence="13 14" key="1">
    <citation type="journal article" date="2023" name="bioRxiv">
        <title>Conserved and derived expression patterns and positive selection on dental genes reveal complex evolutionary context of ever-growing rodent molars.</title>
        <authorList>
            <person name="Calamari Z.T."/>
            <person name="Song A."/>
            <person name="Cohen E."/>
            <person name="Akter M."/>
            <person name="Roy R.D."/>
            <person name="Hallikas O."/>
            <person name="Christensen M.M."/>
            <person name="Li P."/>
            <person name="Marangoni P."/>
            <person name="Jernvall J."/>
            <person name="Klein O.D."/>
        </authorList>
    </citation>
    <scope>NUCLEOTIDE SEQUENCE [LARGE SCALE GENOMIC DNA]</scope>
    <source>
        <strain evidence="13">V071</strain>
    </source>
</reference>
<evidence type="ECO:0000256" key="9">
    <source>
        <dbReference type="ARBA" id="ARBA00038474"/>
    </source>
</evidence>
<dbReference type="GO" id="GO:0000978">
    <property type="term" value="F:RNA polymerase II cis-regulatory region sequence-specific DNA binding"/>
    <property type="evidence" value="ECO:0007669"/>
    <property type="project" value="TreeGrafter"/>
</dbReference>
<dbReference type="GO" id="GO:0008270">
    <property type="term" value="F:zinc ion binding"/>
    <property type="evidence" value="ECO:0007669"/>
    <property type="project" value="UniProtKB-KW"/>
</dbReference>
<dbReference type="InterPro" id="IPR036236">
    <property type="entry name" value="Znf_C2H2_sf"/>
</dbReference>
<evidence type="ECO:0000256" key="1">
    <source>
        <dbReference type="ARBA" id="ARBA00004123"/>
    </source>
</evidence>
<dbReference type="InterPro" id="IPR013087">
    <property type="entry name" value="Znf_C2H2_type"/>
</dbReference>
<evidence type="ECO:0000256" key="8">
    <source>
        <dbReference type="ARBA" id="ARBA00023242"/>
    </source>
</evidence>
<comment type="similarity">
    <text evidence="9">Belongs to the sal C2H2-type zinc-finger protein family.</text>
</comment>
<dbReference type="PROSITE" id="PS50157">
    <property type="entry name" value="ZINC_FINGER_C2H2_2"/>
    <property type="match status" value="2"/>
</dbReference>
<sequence length="192" mass="20283">MCGSGYTSGAPVNSPGNGDEVMEDRALRPFSTVALDPFKKGKVKPPNISASALDVKVKDEAFLGTSIPSTFIRAQSTCVKVEIPGTFVGHSSVSSGVAPLLAAQSHLQAEQHCCTRCGKNFSSASALQIHELKHTGKEPFVCNICGRAFTTKGNLKVHNMTHGANNNSVHLGKEAGQREHHGCAMRRGKEGA</sequence>
<comment type="subcellular location">
    <subcellularLocation>
        <location evidence="1">Nucleus</location>
    </subcellularLocation>
</comment>
<evidence type="ECO:0000256" key="11">
    <source>
        <dbReference type="SAM" id="MobiDB-lite"/>
    </source>
</evidence>
<evidence type="ECO:0000256" key="7">
    <source>
        <dbReference type="ARBA" id="ARBA00023163"/>
    </source>
</evidence>
<keyword evidence="6" id="KW-0805">Transcription regulation</keyword>
<keyword evidence="3" id="KW-0677">Repeat</keyword>
<evidence type="ECO:0000256" key="3">
    <source>
        <dbReference type="ARBA" id="ARBA00022737"/>
    </source>
</evidence>
<proteinExistence type="inferred from homology"/>
<keyword evidence="8" id="KW-0539">Nucleus</keyword>
<feature type="region of interest" description="Disordered" evidence="11">
    <location>
        <begin position="1"/>
        <end position="22"/>
    </location>
</feature>
<dbReference type="PROSITE" id="PS00028">
    <property type="entry name" value="ZINC_FINGER_C2H2_1"/>
    <property type="match status" value="2"/>
</dbReference>
<evidence type="ECO:0000256" key="10">
    <source>
        <dbReference type="PROSITE-ProRule" id="PRU00042"/>
    </source>
</evidence>
<evidence type="ECO:0000256" key="4">
    <source>
        <dbReference type="ARBA" id="ARBA00022771"/>
    </source>
</evidence>